<feature type="domain" description="Poly A polymerase head" evidence="9">
    <location>
        <begin position="23"/>
        <end position="144"/>
    </location>
</feature>
<keyword evidence="6" id="KW-0547">Nucleotide-binding</keyword>
<dbReference type="GO" id="GO:0000049">
    <property type="term" value="F:tRNA binding"/>
    <property type="evidence" value="ECO:0007669"/>
    <property type="project" value="TreeGrafter"/>
</dbReference>
<dbReference type="InterPro" id="IPR050264">
    <property type="entry name" value="Bact_CCA-adding_enz_type3_sf"/>
</dbReference>
<keyword evidence="8" id="KW-0694">RNA-binding</keyword>
<dbReference type="Gene3D" id="1.10.3090.10">
    <property type="entry name" value="cca-adding enzyme, domain 2"/>
    <property type="match status" value="1"/>
</dbReference>
<dbReference type="PANTHER" id="PTHR46173">
    <property type="entry name" value="CCA TRNA NUCLEOTIDYLTRANSFERASE 1, MITOCHONDRIAL"/>
    <property type="match status" value="1"/>
</dbReference>
<protein>
    <submittedName>
        <fullName evidence="11">CCA tRNA nucleotidyltransferase</fullName>
        <ecNumber evidence="11">2.7.7.72</ecNumber>
    </submittedName>
</protein>
<dbReference type="Pfam" id="PF01743">
    <property type="entry name" value="PolyA_pol"/>
    <property type="match status" value="1"/>
</dbReference>
<feature type="domain" description="tRNA nucleotidyltransferase/poly(A) polymerase RNA and SrmB- binding" evidence="10">
    <location>
        <begin position="172"/>
        <end position="226"/>
    </location>
</feature>
<evidence type="ECO:0000256" key="3">
    <source>
        <dbReference type="ARBA" id="ARBA00022694"/>
    </source>
</evidence>
<dbReference type="EMBL" id="CP081135">
    <property type="protein sequence ID" value="UEL46845.1"/>
    <property type="molecule type" value="Genomic_DNA"/>
</dbReference>
<evidence type="ECO:0000256" key="1">
    <source>
        <dbReference type="ARBA" id="ARBA00001946"/>
    </source>
</evidence>
<keyword evidence="4 11" id="KW-0548">Nucleotidyltransferase</keyword>
<reference evidence="11 12" key="1">
    <citation type="journal article" date="2023" name="Int. J. Syst. Evol. Microbiol.">
        <title>Terrisporobacter hibernicus sp. nov., isolated from bovine faeces in Northern Ireland.</title>
        <authorList>
            <person name="Mitchell M."/>
            <person name="Nguyen S.V."/>
            <person name="Connor M."/>
            <person name="Fairley D.J."/>
            <person name="Donoghue O."/>
            <person name="Marshall H."/>
            <person name="Koolman L."/>
            <person name="McMullan G."/>
            <person name="Schaffer K.E."/>
            <person name="McGrath J.W."/>
            <person name="Fanning S."/>
        </authorList>
    </citation>
    <scope>NUCLEOTIDE SEQUENCE [LARGE SCALE GENOMIC DNA]</scope>
    <source>
        <strain evidence="11 12">MCA3</strain>
    </source>
</reference>
<keyword evidence="5" id="KW-0479">Metal-binding</keyword>
<dbReference type="EC" id="2.7.7.72" evidence="11"/>
<keyword evidence="12" id="KW-1185">Reference proteome</keyword>
<evidence type="ECO:0000313" key="12">
    <source>
        <dbReference type="Proteomes" id="UP001198983"/>
    </source>
</evidence>
<comment type="similarity">
    <text evidence="8">Belongs to the tRNA nucleotidyltransferase/poly(A) polymerase family.</text>
</comment>
<comment type="cofactor">
    <cofactor evidence="1">
        <name>Mg(2+)</name>
        <dbReference type="ChEBI" id="CHEBI:18420"/>
    </cofactor>
</comment>
<dbReference type="Pfam" id="PF12627">
    <property type="entry name" value="PolyA_pol_RNAbd"/>
    <property type="match status" value="1"/>
</dbReference>
<keyword evidence="2 8" id="KW-0808">Transferase</keyword>
<evidence type="ECO:0000256" key="4">
    <source>
        <dbReference type="ARBA" id="ARBA00022695"/>
    </source>
</evidence>
<dbReference type="Gene3D" id="3.30.460.10">
    <property type="entry name" value="Beta Polymerase, domain 2"/>
    <property type="match status" value="1"/>
</dbReference>
<dbReference type="KEGG" id="tem:JW646_14545"/>
<dbReference type="NCBIfam" id="NF009814">
    <property type="entry name" value="PRK13299.1"/>
    <property type="match status" value="1"/>
</dbReference>
<dbReference type="SUPFAM" id="SSF81891">
    <property type="entry name" value="Poly A polymerase C-terminal region-like"/>
    <property type="match status" value="1"/>
</dbReference>
<keyword evidence="7" id="KW-0460">Magnesium</keyword>
<keyword evidence="3" id="KW-0819">tRNA processing</keyword>
<dbReference type="InterPro" id="IPR043519">
    <property type="entry name" value="NT_sf"/>
</dbReference>
<dbReference type="CDD" id="cd05398">
    <property type="entry name" value="NT_ClassII-CCAase"/>
    <property type="match status" value="1"/>
</dbReference>
<gene>
    <name evidence="11" type="ORF">JW646_14545</name>
</gene>
<sequence length="407" mass="47833">MKISLPPKVKYIIDKIHENNFEAYIVGGCVRDAILGIKPNDYDITTNATPKTIKNIFRGFKCIETGIEHGTISVVIDEEIYEITTYRIEGEYKDHRRPENVDFTNKLEEDLKRRDFTINAMAYNENERLVDLFGGKRDIENKIIKTVGNPYDRFNEDGLRMIRAIRFSSKLDFQIEKDTLLAIYDNATIIKNISLERITDEFNKVMLSNKPENIIYLFKTKLLNNLNISSEEDENKIEKLYKKISILKKIDKVLVKRLVVLDYIIENLNIDCKMFCKQLVYSKKTNKDHDIILDLIKETDINNLDKIKIKKILNQIDRKLFEDYLDINRVIYEDEENYEKIIDILKEIEENKECYTIKNLKVNGKDIMAQGYENKAVGQVLNYLLNQVIINPNLNKKNLLIKKIKEI</sequence>
<dbReference type="SUPFAM" id="SSF81301">
    <property type="entry name" value="Nucleotidyltransferase"/>
    <property type="match status" value="1"/>
</dbReference>
<dbReference type="Proteomes" id="UP001198983">
    <property type="component" value="Chromosome"/>
</dbReference>
<proteinExistence type="inferred from homology"/>
<evidence type="ECO:0000259" key="10">
    <source>
        <dbReference type="Pfam" id="PF12627"/>
    </source>
</evidence>
<evidence type="ECO:0000256" key="2">
    <source>
        <dbReference type="ARBA" id="ARBA00022679"/>
    </source>
</evidence>
<dbReference type="GO" id="GO:0004810">
    <property type="term" value="F:CCA tRNA nucleotidyltransferase activity"/>
    <property type="evidence" value="ECO:0007669"/>
    <property type="project" value="UniProtKB-EC"/>
</dbReference>
<evidence type="ECO:0000313" key="11">
    <source>
        <dbReference type="EMBL" id="UEL46845.1"/>
    </source>
</evidence>
<name>A0AAX2ZEQ6_9FIRM</name>
<dbReference type="RefSeq" id="WP_074915345.1">
    <property type="nucleotide sequence ID" value="NZ_CP081135.1"/>
</dbReference>
<dbReference type="InterPro" id="IPR002646">
    <property type="entry name" value="PolA_pol_head_dom"/>
</dbReference>
<evidence type="ECO:0000256" key="7">
    <source>
        <dbReference type="ARBA" id="ARBA00022842"/>
    </source>
</evidence>
<dbReference type="PANTHER" id="PTHR46173:SF1">
    <property type="entry name" value="CCA TRNA NUCLEOTIDYLTRANSFERASE 1, MITOCHONDRIAL"/>
    <property type="match status" value="1"/>
</dbReference>
<evidence type="ECO:0000256" key="8">
    <source>
        <dbReference type="RuleBase" id="RU003953"/>
    </source>
</evidence>
<evidence type="ECO:0000256" key="6">
    <source>
        <dbReference type="ARBA" id="ARBA00022741"/>
    </source>
</evidence>
<evidence type="ECO:0000256" key="5">
    <source>
        <dbReference type="ARBA" id="ARBA00022723"/>
    </source>
</evidence>
<accession>A0AAX2ZEQ6</accession>
<evidence type="ECO:0000259" key="9">
    <source>
        <dbReference type="Pfam" id="PF01743"/>
    </source>
</evidence>
<dbReference type="GO" id="GO:0008033">
    <property type="term" value="P:tRNA processing"/>
    <property type="evidence" value="ECO:0007669"/>
    <property type="project" value="UniProtKB-KW"/>
</dbReference>
<dbReference type="AlphaFoldDB" id="A0AAX2ZEQ6"/>
<dbReference type="GO" id="GO:0046872">
    <property type="term" value="F:metal ion binding"/>
    <property type="evidence" value="ECO:0007669"/>
    <property type="project" value="UniProtKB-KW"/>
</dbReference>
<dbReference type="GO" id="GO:0000166">
    <property type="term" value="F:nucleotide binding"/>
    <property type="evidence" value="ECO:0007669"/>
    <property type="project" value="UniProtKB-KW"/>
</dbReference>
<organism evidence="11 12">
    <name type="scientific">Terrisporobacter hibernicus</name>
    <dbReference type="NCBI Taxonomy" id="2813371"/>
    <lineage>
        <taxon>Bacteria</taxon>
        <taxon>Bacillati</taxon>
        <taxon>Bacillota</taxon>
        <taxon>Clostridia</taxon>
        <taxon>Peptostreptococcales</taxon>
        <taxon>Peptostreptococcaceae</taxon>
        <taxon>Terrisporobacter</taxon>
    </lineage>
</organism>
<dbReference type="InterPro" id="IPR032828">
    <property type="entry name" value="PolyA_RNA-bd"/>
</dbReference>